<reference evidence="14 15" key="1">
    <citation type="journal article" date="2012" name="J. Bacteriol.">
        <title>Genome Sequence of Nitratireductor pacificus Type Strain pht-3B.</title>
        <authorList>
            <person name="Lai Q."/>
            <person name="Li G."/>
            <person name="Shao Z."/>
        </authorList>
    </citation>
    <scope>NUCLEOTIDE SEQUENCE [LARGE SCALE GENOMIC DNA]</scope>
    <source>
        <strain evidence="15">pht-3B</strain>
    </source>
</reference>
<dbReference type="InterPro" id="IPR039657">
    <property type="entry name" value="Dimethylallyltransferase"/>
</dbReference>
<evidence type="ECO:0000256" key="10">
    <source>
        <dbReference type="HAMAP-Rule" id="MF_00185"/>
    </source>
</evidence>
<evidence type="ECO:0000256" key="3">
    <source>
        <dbReference type="ARBA" id="ARBA00005842"/>
    </source>
</evidence>
<dbReference type="AlphaFoldDB" id="K2MJF7"/>
<comment type="cofactor">
    <cofactor evidence="1 10">
        <name>Mg(2+)</name>
        <dbReference type="ChEBI" id="CHEBI:18420"/>
    </cofactor>
</comment>
<keyword evidence="5 10" id="KW-0819">tRNA processing</keyword>
<evidence type="ECO:0000256" key="5">
    <source>
        <dbReference type="ARBA" id="ARBA00022694"/>
    </source>
</evidence>
<accession>K2MJF7</accession>
<dbReference type="GO" id="GO:0005524">
    <property type="term" value="F:ATP binding"/>
    <property type="evidence" value="ECO:0007669"/>
    <property type="project" value="UniProtKB-UniRule"/>
</dbReference>
<organism evidence="14 15">
    <name type="scientific">Nitratireductor pacificus pht-3B</name>
    <dbReference type="NCBI Taxonomy" id="391937"/>
    <lineage>
        <taxon>Bacteria</taxon>
        <taxon>Pseudomonadati</taxon>
        <taxon>Pseudomonadota</taxon>
        <taxon>Alphaproteobacteria</taxon>
        <taxon>Hyphomicrobiales</taxon>
        <taxon>Phyllobacteriaceae</taxon>
        <taxon>Nitratireductor</taxon>
    </lineage>
</organism>
<dbReference type="PATRIC" id="fig|391937.3.peg.138"/>
<keyword evidence="6 10" id="KW-0547">Nucleotide-binding</keyword>
<dbReference type="Gene3D" id="1.10.20.140">
    <property type="match status" value="1"/>
</dbReference>
<evidence type="ECO:0000256" key="2">
    <source>
        <dbReference type="ARBA" id="ARBA00003213"/>
    </source>
</evidence>
<dbReference type="HAMAP" id="MF_00185">
    <property type="entry name" value="IPP_trans"/>
    <property type="match status" value="1"/>
</dbReference>
<evidence type="ECO:0000256" key="4">
    <source>
        <dbReference type="ARBA" id="ARBA00022679"/>
    </source>
</evidence>
<dbReference type="EC" id="2.5.1.75" evidence="10"/>
<evidence type="ECO:0000256" key="7">
    <source>
        <dbReference type="ARBA" id="ARBA00022840"/>
    </source>
</evidence>
<dbReference type="STRING" id="391937.NA2_00665"/>
<evidence type="ECO:0000256" key="9">
    <source>
        <dbReference type="ARBA" id="ARBA00049563"/>
    </source>
</evidence>
<feature type="region of interest" description="Interaction with substrate tRNA" evidence="10">
    <location>
        <begin position="170"/>
        <end position="174"/>
    </location>
</feature>
<protein>
    <recommendedName>
        <fullName evidence="10">tRNA dimethylallyltransferase</fullName>
        <ecNumber evidence="10">2.5.1.75</ecNumber>
    </recommendedName>
    <alternativeName>
        <fullName evidence="10">Dimethylallyl diphosphate:tRNA dimethylallyltransferase</fullName>
        <shortName evidence="10">DMAPP:tRNA dimethylallyltransferase</shortName>
        <shortName evidence="10">DMATase</shortName>
    </alternativeName>
    <alternativeName>
        <fullName evidence="10">Isopentenyl-diphosphate:tRNA isopentenyltransferase</fullName>
        <shortName evidence="10">IPP transferase</shortName>
        <shortName evidence="10">IPPT</shortName>
        <shortName evidence="10">IPTase</shortName>
    </alternativeName>
</protein>
<keyword evidence="4 10" id="KW-0808">Transferase</keyword>
<comment type="caution">
    <text evidence="10">Lacks conserved residue(s) required for the propagation of feature annotation.</text>
</comment>
<feature type="site" description="Interaction with substrate tRNA" evidence="10">
    <location>
        <position position="112"/>
    </location>
</feature>
<dbReference type="RefSeq" id="WP_008593052.1">
    <property type="nucleotide sequence ID" value="NZ_AMRM01000001.1"/>
</dbReference>
<keyword evidence="8 10" id="KW-0460">Magnesium</keyword>
<dbReference type="Gene3D" id="3.40.50.300">
    <property type="entry name" value="P-loop containing nucleotide triphosphate hydrolases"/>
    <property type="match status" value="1"/>
</dbReference>
<evidence type="ECO:0000313" key="15">
    <source>
        <dbReference type="Proteomes" id="UP000006786"/>
    </source>
</evidence>
<feature type="binding site" evidence="10">
    <location>
        <begin position="21"/>
        <end position="28"/>
    </location>
    <ligand>
        <name>ATP</name>
        <dbReference type="ChEBI" id="CHEBI:30616"/>
    </ligand>
</feature>
<dbReference type="OrthoDB" id="9776390at2"/>
<evidence type="ECO:0000256" key="12">
    <source>
        <dbReference type="RuleBase" id="RU003784"/>
    </source>
</evidence>
<dbReference type="GO" id="GO:0006400">
    <property type="term" value="P:tRNA modification"/>
    <property type="evidence" value="ECO:0007669"/>
    <property type="project" value="TreeGrafter"/>
</dbReference>
<evidence type="ECO:0000256" key="6">
    <source>
        <dbReference type="ARBA" id="ARBA00022741"/>
    </source>
</evidence>
<dbReference type="GO" id="GO:0052381">
    <property type="term" value="F:tRNA dimethylallyltransferase activity"/>
    <property type="evidence" value="ECO:0007669"/>
    <property type="project" value="UniProtKB-UniRule"/>
</dbReference>
<feature type="region of interest" description="Interaction with substrate tRNA" evidence="10">
    <location>
        <begin position="46"/>
        <end position="49"/>
    </location>
</feature>
<dbReference type="Proteomes" id="UP000006786">
    <property type="component" value="Unassembled WGS sequence"/>
</dbReference>
<dbReference type="PANTHER" id="PTHR11088">
    <property type="entry name" value="TRNA DIMETHYLALLYLTRANSFERASE"/>
    <property type="match status" value="1"/>
</dbReference>
<dbReference type="NCBIfam" id="TIGR00174">
    <property type="entry name" value="miaA"/>
    <property type="match status" value="1"/>
</dbReference>
<comment type="similarity">
    <text evidence="3 10 13">Belongs to the IPP transferase family.</text>
</comment>
<feature type="site" description="Interaction with substrate tRNA" evidence="10">
    <location>
        <position position="134"/>
    </location>
</feature>
<dbReference type="InterPro" id="IPR018022">
    <property type="entry name" value="IPT"/>
</dbReference>
<evidence type="ECO:0000256" key="1">
    <source>
        <dbReference type="ARBA" id="ARBA00001946"/>
    </source>
</evidence>
<evidence type="ECO:0000256" key="8">
    <source>
        <dbReference type="ARBA" id="ARBA00022842"/>
    </source>
</evidence>
<dbReference type="SUPFAM" id="SSF52540">
    <property type="entry name" value="P-loop containing nucleoside triphosphate hydrolases"/>
    <property type="match status" value="1"/>
</dbReference>
<evidence type="ECO:0000256" key="13">
    <source>
        <dbReference type="RuleBase" id="RU003785"/>
    </source>
</evidence>
<dbReference type="eggNOG" id="COG0324">
    <property type="taxonomic scope" value="Bacteria"/>
</dbReference>
<dbReference type="PANTHER" id="PTHR11088:SF60">
    <property type="entry name" value="TRNA DIMETHYLALLYLTRANSFERASE"/>
    <property type="match status" value="1"/>
</dbReference>
<comment type="subunit">
    <text evidence="10">Monomer.</text>
</comment>
<gene>
    <name evidence="10" type="primary">miaA</name>
    <name evidence="14" type="ORF">NA2_00665</name>
</gene>
<evidence type="ECO:0000313" key="14">
    <source>
        <dbReference type="EMBL" id="EKF20845.1"/>
    </source>
</evidence>
<evidence type="ECO:0000256" key="11">
    <source>
        <dbReference type="RuleBase" id="RU003783"/>
    </source>
</evidence>
<comment type="function">
    <text evidence="2 10 12">Catalyzes the transfer of a dimethylallyl group onto the adenine at position 37 in tRNAs that read codons beginning with uridine, leading to the formation of N6-(dimethylallyl)adenosine (i(6)A).</text>
</comment>
<sequence>MSVSGAENRNGRLKDAILIAGPTASGKSALALALAREMDGVIINTDSMQVYSVLRVLTARPGPEDLRQAPHQLYGHVHPGEAYSTGRWLGEVSALIDEGVLAGRRAIFVGGTGLYFRALTEGLSPMPSVPVPIRDHWRARLAEEGPATLHALLRERDPATASALQPADGQRIVRALEVLEASGRPLSAWQGEASGGSLVDPASCRCLVLEPARPLVTRRIEARFEAMVEQGGLDEVRALLALDLPPDLPAMKAIGVRELAAFLAGTQSRDEAITQAKAATRRYAKRQMTWFRNQFGAAWRRVAFDDGEAPLNSVRDMLGLAP</sequence>
<name>K2MJF7_9HYPH</name>
<dbReference type="InterPro" id="IPR027417">
    <property type="entry name" value="P-loop_NTPase"/>
</dbReference>
<dbReference type="EMBL" id="AMRM01000001">
    <property type="protein sequence ID" value="EKF20845.1"/>
    <property type="molecule type" value="Genomic_DNA"/>
</dbReference>
<feature type="binding site" evidence="10">
    <location>
        <begin position="23"/>
        <end position="28"/>
    </location>
    <ligand>
        <name>substrate</name>
    </ligand>
</feature>
<comment type="catalytic activity">
    <reaction evidence="9 10 11">
        <text>adenosine(37) in tRNA + dimethylallyl diphosphate = N(6)-dimethylallyladenosine(37) in tRNA + diphosphate</text>
        <dbReference type="Rhea" id="RHEA:26482"/>
        <dbReference type="Rhea" id="RHEA-COMP:10162"/>
        <dbReference type="Rhea" id="RHEA-COMP:10375"/>
        <dbReference type="ChEBI" id="CHEBI:33019"/>
        <dbReference type="ChEBI" id="CHEBI:57623"/>
        <dbReference type="ChEBI" id="CHEBI:74411"/>
        <dbReference type="ChEBI" id="CHEBI:74415"/>
        <dbReference type="EC" id="2.5.1.75"/>
    </reaction>
</comment>
<proteinExistence type="inferred from homology"/>
<dbReference type="Pfam" id="PF01715">
    <property type="entry name" value="IPPT"/>
    <property type="match status" value="1"/>
</dbReference>
<comment type="caution">
    <text evidence="14">The sequence shown here is derived from an EMBL/GenBank/DDBJ whole genome shotgun (WGS) entry which is preliminary data.</text>
</comment>
<keyword evidence="15" id="KW-1185">Reference proteome</keyword>
<keyword evidence="7 10" id="KW-0067">ATP-binding</keyword>